<comment type="catalytic activity">
    <reaction evidence="12">
        <text>tRNA(Val) + L-valine + ATP = L-valyl-tRNA(Val) + AMP + diphosphate</text>
        <dbReference type="Rhea" id="RHEA:10704"/>
        <dbReference type="Rhea" id="RHEA-COMP:9672"/>
        <dbReference type="Rhea" id="RHEA-COMP:9708"/>
        <dbReference type="ChEBI" id="CHEBI:30616"/>
        <dbReference type="ChEBI" id="CHEBI:33019"/>
        <dbReference type="ChEBI" id="CHEBI:57762"/>
        <dbReference type="ChEBI" id="CHEBI:78442"/>
        <dbReference type="ChEBI" id="CHEBI:78537"/>
        <dbReference type="ChEBI" id="CHEBI:456215"/>
        <dbReference type="EC" id="6.1.1.9"/>
    </reaction>
</comment>
<protein>
    <recommendedName>
        <fullName evidence="10">Valine--tRNA ligase</fullName>
        <ecNumber evidence="3">6.1.1.9</ecNumber>
    </recommendedName>
    <alternativeName>
        <fullName evidence="11">Valyl-tRNA synthetase</fullName>
    </alternativeName>
</protein>
<keyword evidence="6 13" id="KW-0547">Nucleotide-binding</keyword>
<dbReference type="OrthoDB" id="629407at2759"/>
<dbReference type="FunFam" id="3.40.50.620:FF:000020">
    <property type="entry name" value="Valine--tRNA ligase, mitochondrial"/>
    <property type="match status" value="1"/>
</dbReference>
<dbReference type="Gene3D" id="3.90.740.10">
    <property type="entry name" value="Valyl/Leucyl/Isoleucyl-tRNA synthetase, editing domain"/>
    <property type="match status" value="1"/>
</dbReference>
<dbReference type="Pfam" id="PF08264">
    <property type="entry name" value="Anticodon_1"/>
    <property type="match status" value="1"/>
</dbReference>
<dbReference type="Pfam" id="PF00133">
    <property type="entry name" value="tRNA-synt_1"/>
    <property type="match status" value="1"/>
</dbReference>
<dbReference type="InterPro" id="IPR037118">
    <property type="entry name" value="Val-tRNA_synth_C_sf"/>
</dbReference>
<name>A0A8J2S681_9CRUS</name>
<accession>A0A8J2S681</accession>
<evidence type="ECO:0000256" key="11">
    <source>
        <dbReference type="ARBA" id="ARBA00029936"/>
    </source>
</evidence>
<evidence type="ECO:0000256" key="7">
    <source>
        <dbReference type="ARBA" id="ARBA00022840"/>
    </source>
</evidence>
<dbReference type="InterPro" id="IPR033705">
    <property type="entry name" value="Anticodon_Ia_Val"/>
</dbReference>
<evidence type="ECO:0000256" key="1">
    <source>
        <dbReference type="ARBA" id="ARBA00004496"/>
    </source>
</evidence>
<keyword evidence="7 13" id="KW-0067">ATP-binding</keyword>
<organism evidence="17 18">
    <name type="scientific">Daphnia galeata</name>
    <dbReference type="NCBI Taxonomy" id="27404"/>
    <lineage>
        <taxon>Eukaryota</taxon>
        <taxon>Metazoa</taxon>
        <taxon>Ecdysozoa</taxon>
        <taxon>Arthropoda</taxon>
        <taxon>Crustacea</taxon>
        <taxon>Branchiopoda</taxon>
        <taxon>Diplostraca</taxon>
        <taxon>Cladocera</taxon>
        <taxon>Anomopoda</taxon>
        <taxon>Daphniidae</taxon>
        <taxon>Daphnia</taxon>
    </lineage>
</organism>
<evidence type="ECO:0000256" key="6">
    <source>
        <dbReference type="ARBA" id="ARBA00022741"/>
    </source>
</evidence>
<dbReference type="EMBL" id="CAKKLH010000339">
    <property type="protein sequence ID" value="CAH0113407.1"/>
    <property type="molecule type" value="Genomic_DNA"/>
</dbReference>
<dbReference type="FunFam" id="3.90.740.10:FF:000005">
    <property type="entry name" value="Valine--tRNA ligase, mitochondrial"/>
    <property type="match status" value="1"/>
</dbReference>
<dbReference type="InterPro" id="IPR002300">
    <property type="entry name" value="aa-tRNA-synth_Ia"/>
</dbReference>
<proteinExistence type="inferred from homology"/>
<evidence type="ECO:0000259" key="15">
    <source>
        <dbReference type="Pfam" id="PF00133"/>
    </source>
</evidence>
<evidence type="ECO:0000256" key="2">
    <source>
        <dbReference type="ARBA" id="ARBA00005594"/>
    </source>
</evidence>
<dbReference type="InterPro" id="IPR014729">
    <property type="entry name" value="Rossmann-like_a/b/a_fold"/>
</dbReference>
<reference evidence="17" key="1">
    <citation type="submission" date="2021-11" db="EMBL/GenBank/DDBJ databases">
        <authorList>
            <person name="Schell T."/>
        </authorList>
    </citation>
    <scope>NUCLEOTIDE SEQUENCE</scope>
    <source>
        <strain evidence="17">M5</strain>
    </source>
</reference>
<gene>
    <name evidence="17" type="ORF">DGAL_LOCUS17303</name>
</gene>
<dbReference type="SUPFAM" id="SSF52374">
    <property type="entry name" value="Nucleotidylyl transferase"/>
    <property type="match status" value="1"/>
</dbReference>
<evidence type="ECO:0000256" key="14">
    <source>
        <dbReference type="SAM" id="Coils"/>
    </source>
</evidence>
<evidence type="ECO:0000259" key="16">
    <source>
        <dbReference type="Pfam" id="PF08264"/>
    </source>
</evidence>
<dbReference type="NCBIfam" id="NF004349">
    <property type="entry name" value="PRK05729.1"/>
    <property type="match status" value="1"/>
</dbReference>
<dbReference type="AlphaFoldDB" id="A0A8J2S681"/>
<dbReference type="Gene3D" id="3.40.50.620">
    <property type="entry name" value="HUPs"/>
    <property type="match status" value="2"/>
</dbReference>
<evidence type="ECO:0000256" key="9">
    <source>
        <dbReference type="ARBA" id="ARBA00023146"/>
    </source>
</evidence>
<keyword evidence="4" id="KW-0963">Cytoplasm</keyword>
<evidence type="ECO:0000313" key="17">
    <source>
        <dbReference type="EMBL" id="CAH0113407.1"/>
    </source>
</evidence>
<keyword evidence="14" id="KW-0175">Coiled coil</keyword>
<dbReference type="Gene3D" id="1.10.730.10">
    <property type="entry name" value="Isoleucyl-tRNA Synthetase, Domain 1"/>
    <property type="match status" value="1"/>
</dbReference>
<feature type="domain" description="Methionyl/Valyl/Leucyl/Isoleucyl-tRNA synthetase anticodon-binding" evidence="16">
    <location>
        <begin position="705"/>
        <end position="859"/>
    </location>
</feature>
<evidence type="ECO:0000256" key="5">
    <source>
        <dbReference type="ARBA" id="ARBA00022598"/>
    </source>
</evidence>
<dbReference type="PANTHER" id="PTHR11946">
    <property type="entry name" value="VALYL-TRNA SYNTHETASES"/>
    <property type="match status" value="1"/>
</dbReference>
<dbReference type="InterPro" id="IPR001412">
    <property type="entry name" value="aa-tRNA-synth_I_CS"/>
</dbReference>
<evidence type="ECO:0000256" key="13">
    <source>
        <dbReference type="RuleBase" id="RU363035"/>
    </source>
</evidence>
<dbReference type="Gene3D" id="1.10.287.380">
    <property type="entry name" value="Valyl-tRNA synthetase, C-terminal domain"/>
    <property type="match status" value="1"/>
</dbReference>
<dbReference type="SUPFAM" id="SSF50677">
    <property type="entry name" value="ValRS/IleRS/LeuRS editing domain"/>
    <property type="match status" value="1"/>
</dbReference>
<keyword evidence="9 13" id="KW-0030">Aminoacyl-tRNA synthetase</keyword>
<feature type="domain" description="Aminoacyl-tRNA synthetase class Ia" evidence="15">
    <location>
        <begin position="42"/>
        <end position="646"/>
    </location>
</feature>
<dbReference type="FunFam" id="3.40.50.620:FF:000078">
    <property type="entry name" value="Valine--tRNA ligase, mitochondrial"/>
    <property type="match status" value="1"/>
</dbReference>
<dbReference type="GO" id="GO:0004832">
    <property type="term" value="F:valine-tRNA ligase activity"/>
    <property type="evidence" value="ECO:0007669"/>
    <property type="project" value="UniProtKB-EC"/>
</dbReference>
<dbReference type="HAMAP" id="MF_02004">
    <property type="entry name" value="Val_tRNA_synth_type1"/>
    <property type="match status" value="1"/>
</dbReference>
<dbReference type="PANTHER" id="PTHR11946:SF109">
    <property type="entry name" value="VALINE--TRNA LIGASE"/>
    <property type="match status" value="1"/>
</dbReference>
<dbReference type="PRINTS" id="PR00986">
    <property type="entry name" value="TRNASYNTHVAL"/>
</dbReference>
<evidence type="ECO:0000256" key="8">
    <source>
        <dbReference type="ARBA" id="ARBA00022917"/>
    </source>
</evidence>
<dbReference type="InterPro" id="IPR002303">
    <property type="entry name" value="Valyl-tRNA_ligase"/>
</dbReference>
<dbReference type="NCBIfam" id="TIGR00422">
    <property type="entry name" value="valS"/>
    <property type="match status" value="1"/>
</dbReference>
<evidence type="ECO:0000256" key="10">
    <source>
        <dbReference type="ARBA" id="ARBA00024407"/>
    </source>
</evidence>
<evidence type="ECO:0000256" key="4">
    <source>
        <dbReference type="ARBA" id="ARBA00022490"/>
    </source>
</evidence>
<dbReference type="GO" id="GO:0005524">
    <property type="term" value="F:ATP binding"/>
    <property type="evidence" value="ECO:0007669"/>
    <property type="project" value="UniProtKB-KW"/>
</dbReference>
<sequence>MWKRGPKQIFPLFNRSYSTIRLPKNVNSDMPKVYSPALVEEKWYEWWESNSFFKQHRSSSTSEKFSMVLPPPNITGTLHIGHALTCAIQDSIVCWNRMNGKDTYWFPGCDHAGIATQAIVEKNLKYQNLTREQLGREKFVDEIWKWKDEKQVTIYQQLKGLGSTLNWDKAVFTMDPKLCYAVNEAFIRLHRRGIIYRKESLVNWSCQLRSAISDIEVDHQLIDEPKGISVPGYDKPITFGYIYKFDYKLSDSGERITVSTTRPETIMGDMAIAVNPEDTRYSKYIGRSVIHPIRHDKLPIIADSTVNQEFGTGAVKVTPAHDPKDYEIAVRHGIEMLSIFDDRGIANSSCGEFSGLPRFELREKMIHFLRDSSLLKGILPHNMSVPVCSRSGDIIEPLLRPQWFVSTQEMAQRAMEAVKSGNLKIHPPHFENVWFEWLGNIKDWCISRQLWWGHRVPAYNFAGENDITWIAAHNSQQAIEFAKHHGLSYSIVNQDEDVLDTWFSSSLFPFSVCGWPEQTADLQKLFPLNLMETGHDILFFWVARMVMMSLELTGKLPFKEVLLHGIICDSQGRKMSKSLGNVIDPLDLVYGSSLKCMEDKLKSSLLKGHLSLKEFEKSIAEKRTTFSDGIPQTGADALRFTLCSYNVKSHFINLDMAILKRNRLFCNKIWQLTRFLFLLLDETSPTTISKDIYLPDNPIDSLLVNQWILNGLDKMVNEVNNAMSRYDFHHATDALYNFLYASLCDVYLEIIKPSTGVDKQNSAHVLAVCLDVSLRCLAPFMPFLSEELYQRLHKKFSDLGIRSPRSISILIAKYPVKDEFALWRNEELEKSFNLTLRAVTELRNMKTEYGLAKSKPDAIFICSSEQILSQRDQYSKLVSTIVGLKSVTICDDISLELNSNEKVWVSRTVDNCSVHVNVAGMVDRRMELKKNQDKMKKLVENLAKIEANMNSSSYRLSAPSHVQETHRLKADSLRNEINSLKLYAKKLDKM</sequence>
<dbReference type="InterPro" id="IPR009008">
    <property type="entry name" value="Val/Leu/Ile-tRNA-synth_edit"/>
</dbReference>
<evidence type="ECO:0000256" key="12">
    <source>
        <dbReference type="ARBA" id="ARBA00047552"/>
    </source>
</evidence>
<dbReference type="CDD" id="cd00817">
    <property type="entry name" value="ValRS_core"/>
    <property type="match status" value="1"/>
</dbReference>
<dbReference type="PROSITE" id="PS00178">
    <property type="entry name" value="AA_TRNA_LIGASE_I"/>
    <property type="match status" value="1"/>
</dbReference>
<dbReference type="InterPro" id="IPR009080">
    <property type="entry name" value="tRNAsynth_Ia_anticodon-bd"/>
</dbReference>
<dbReference type="InterPro" id="IPR013155">
    <property type="entry name" value="M/V/L/I-tRNA-synth_anticd-bd"/>
</dbReference>
<keyword evidence="5 13" id="KW-0436">Ligase</keyword>
<dbReference type="EC" id="6.1.1.9" evidence="3"/>
<evidence type="ECO:0000256" key="3">
    <source>
        <dbReference type="ARBA" id="ARBA00013169"/>
    </source>
</evidence>
<dbReference type="GO" id="GO:0002161">
    <property type="term" value="F:aminoacyl-tRNA deacylase activity"/>
    <property type="evidence" value="ECO:0007669"/>
    <property type="project" value="InterPro"/>
</dbReference>
<keyword evidence="18" id="KW-1185">Reference proteome</keyword>
<dbReference type="GO" id="GO:0006438">
    <property type="term" value="P:valyl-tRNA aminoacylation"/>
    <property type="evidence" value="ECO:0007669"/>
    <property type="project" value="InterPro"/>
</dbReference>
<feature type="coiled-coil region" evidence="14">
    <location>
        <begin position="928"/>
        <end position="990"/>
    </location>
</feature>
<comment type="similarity">
    <text evidence="2 13">Belongs to the class-I aminoacyl-tRNA synthetase family.</text>
</comment>
<dbReference type="SUPFAM" id="SSF47323">
    <property type="entry name" value="Anticodon-binding domain of a subclass of class I aminoacyl-tRNA synthetases"/>
    <property type="match status" value="1"/>
</dbReference>
<comment type="subcellular location">
    <subcellularLocation>
        <location evidence="1">Cytoplasm</location>
    </subcellularLocation>
</comment>
<keyword evidence="8 13" id="KW-0648">Protein biosynthesis</keyword>
<dbReference type="GO" id="GO:0005829">
    <property type="term" value="C:cytosol"/>
    <property type="evidence" value="ECO:0007669"/>
    <property type="project" value="TreeGrafter"/>
</dbReference>
<comment type="caution">
    <text evidence="17">The sequence shown here is derived from an EMBL/GenBank/DDBJ whole genome shotgun (WGS) entry which is preliminary data.</text>
</comment>
<dbReference type="CDD" id="cd07962">
    <property type="entry name" value="Anticodon_Ia_Val"/>
    <property type="match status" value="1"/>
</dbReference>
<evidence type="ECO:0000313" key="18">
    <source>
        <dbReference type="Proteomes" id="UP000789390"/>
    </source>
</evidence>
<dbReference type="Proteomes" id="UP000789390">
    <property type="component" value="Unassembled WGS sequence"/>
</dbReference>